<keyword evidence="4" id="KW-0067">ATP-binding</keyword>
<protein>
    <recommendedName>
        <fullName evidence="13">Leptomycin B resistance protein pmd1</fullName>
    </recommendedName>
</protein>
<accession>A0AAJ8LJ18</accession>
<dbReference type="Gene3D" id="1.20.1560.10">
    <property type="entry name" value="ABC transporter type 1, transmembrane domain"/>
    <property type="match status" value="1"/>
</dbReference>
<dbReference type="GO" id="GO:0090374">
    <property type="term" value="P:oligopeptide export from mitochondrion"/>
    <property type="evidence" value="ECO:0007669"/>
    <property type="project" value="TreeGrafter"/>
</dbReference>
<dbReference type="Pfam" id="PF00005">
    <property type="entry name" value="ABC_tran"/>
    <property type="match status" value="3"/>
</dbReference>
<name>A0AAJ8LJ18_9TREE</name>
<keyword evidence="5 8" id="KW-1133">Transmembrane helix</keyword>
<feature type="transmembrane region" description="Helical" evidence="8">
    <location>
        <begin position="956"/>
        <end position="981"/>
    </location>
</feature>
<feature type="transmembrane region" description="Helical" evidence="8">
    <location>
        <begin position="996"/>
        <end position="1014"/>
    </location>
</feature>
<dbReference type="Pfam" id="PF00664">
    <property type="entry name" value="ABC_membrane"/>
    <property type="match status" value="2"/>
</dbReference>
<evidence type="ECO:0000256" key="4">
    <source>
        <dbReference type="ARBA" id="ARBA00022840"/>
    </source>
</evidence>
<dbReference type="InterPro" id="IPR039421">
    <property type="entry name" value="Type_1_exporter"/>
</dbReference>
<dbReference type="CDD" id="cd18578">
    <property type="entry name" value="ABC_6TM_Pgp_ABCB1_D2_like"/>
    <property type="match status" value="1"/>
</dbReference>
<dbReference type="PANTHER" id="PTHR43394:SF1">
    <property type="entry name" value="ATP-BINDING CASSETTE SUB-FAMILY B MEMBER 10, MITOCHONDRIAL"/>
    <property type="match status" value="1"/>
</dbReference>
<dbReference type="KEGG" id="ksn:43590953"/>
<feature type="transmembrane region" description="Helical" evidence="8">
    <location>
        <begin position="102"/>
        <end position="123"/>
    </location>
</feature>
<sequence length="1215" mass="132292">MDNANDVEIGNVKSVHTPPLTPHRSTLPNVLYILSFAPPVPSIFRDPKGFFGHPYMYYGVGTIGALISGVSLPAFDMMFGYWTGGVNSTDDSIVRARGDECGWLMLMIGLVTWLTFAIFAFCFPMAGSKLSNALLEEYLAAVIVQDQAFYDRIGPGEVISRSSKDINSVRTGLGERLGYLIWSTSLIVTALVSAFVRSPRMAGVLLCLLPIIFGFFGISGYYFDKVSQTSDEIDGRASTLIEQGLSSVRIIQSFGIGSRLLAKLESDMFRPLQSLAIRINGIKGLQMGVVYGFGFIVYSMGFWYGGISIVKNGVSVGNVVTTIYNYTNIFFAFASIVPHAVATTSAVHSLGSLRKQIERKPPIDVRDSSGVRLQDTPGWQPSVDLEGVTFAYPGRPTKKALDNVSISIGTGQFTAFVGPSGSGKSTLAALLLRMYDPVTATTITSEDRAILDSMSDPNKEQSYLEEDVVAGSGIVRFAGFDVRDLNITSLRSQIAVVQQNPQLVSGTVFDNVAIGLSGTELEYRSDIDLATGTPQDQARLVEIKQRVEDALRKAQAWEFVSQLPDGIETVVAGGRTGVLSGGQIQRVAIARALVRRPRCLLLDEATSAVSADTEMDIQQTLIDEQRERGMTLIAIAHRLSTVVAADRIIVMSSGQVVQTGTYDELLDPACPNQLFRSLALPHLAVAESRKVTPHPTISTPSTVREHQPASTLPPTPLPPPYPSARTAFSKIKYTLTTSIILGIIGGSTFVIAGWLTGRAIVALNIGDHTTMRSEVNNWSLWFLVLAIVATIIVSVQAFGLEYSGNQISRELRRESFRALIKQEIAFFEEKDSGSGTLTAAVSQHPANVGNFVGLILAQIISTSSNLVATLIMSFVLNWRLAVMVVPTLTANVGAGYVNFKCQEVFEASLNHKTDQQSEYISEAVNSLSLISALSREAEVVRGFKSRFIGGTIEKRWLVASAAMLGFCQGMIDFFAGLMFWWGAKEIVRGSAERADVFTVFESVVVAVFISARLLTYTGDYTRMRGSLKIIDSWLTRDPQLESATAARAADEVINDKTTQGLEFMSIRWNLSSGSVAPEKVTEEDLEEACRQACILDFVRSLPQGFDTEVGMKGGQLSGGQKQRLCIARALIRDPRILLLDEATSALDGESEARVQEALDNASRGRITIHIAHRLSTIRKADVIYVMELGSIVEFGTHEELIARGGRYRELVDAQL</sequence>
<dbReference type="GO" id="GO:0005743">
    <property type="term" value="C:mitochondrial inner membrane"/>
    <property type="evidence" value="ECO:0007669"/>
    <property type="project" value="TreeGrafter"/>
</dbReference>
<keyword evidence="2 8" id="KW-0812">Transmembrane</keyword>
<reference evidence="11" key="1">
    <citation type="submission" date="2017-08" db="EMBL/GenBank/DDBJ databases">
        <authorList>
            <person name="Cuomo C."/>
            <person name="Billmyre B."/>
            <person name="Heitman J."/>
        </authorList>
    </citation>
    <scope>NUCLEOTIDE SEQUENCE</scope>
    <source>
        <strain evidence="11">CBS 12478</strain>
    </source>
</reference>
<dbReference type="SMART" id="SM00382">
    <property type="entry name" value="AAA"/>
    <property type="match status" value="1"/>
</dbReference>
<feature type="region of interest" description="Disordered" evidence="7">
    <location>
        <begin position="691"/>
        <end position="720"/>
    </location>
</feature>
<dbReference type="PANTHER" id="PTHR43394">
    <property type="entry name" value="ATP-DEPENDENT PERMEASE MDL1, MITOCHONDRIAL"/>
    <property type="match status" value="1"/>
</dbReference>
<feature type="domain" description="ABC transporter" evidence="9">
    <location>
        <begin position="383"/>
        <end position="678"/>
    </location>
</feature>
<dbReference type="InterPro" id="IPR036640">
    <property type="entry name" value="ABC1_TM_sf"/>
</dbReference>
<organism evidence="11 12">
    <name type="scientific">Kwoniella shandongensis</name>
    <dbReference type="NCBI Taxonomy" id="1734106"/>
    <lineage>
        <taxon>Eukaryota</taxon>
        <taxon>Fungi</taxon>
        <taxon>Dikarya</taxon>
        <taxon>Basidiomycota</taxon>
        <taxon>Agaricomycotina</taxon>
        <taxon>Tremellomycetes</taxon>
        <taxon>Tremellales</taxon>
        <taxon>Cryptococcaceae</taxon>
        <taxon>Kwoniella</taxon>
    </lineage>
</organism>
<dbReference type="InterPro" id="IPR027417">
    <property type="entry name" value="P-loop_NTPase"/>
</dbReference>
<evidence type="ECO:0000256" key="2">
    <source>
        <dbReference type="ARBA" id="ARBA00022692"/>
    </source>
</evidence>
<feature type="domain" description="ABC transmembrane type-1" evidence="10">
    <location>
        <begin position="60"/>
        <end position="345"/>
    </location>
</feature>
<evidence type="ECO:0000256" key="1">
    <source>
        <dbReference type="ARBA" id="ARBA00004141"/>
    </source>
</evidence>
<evidence type="ECO:0000256" key="7">
    <source>
        <dbReference type="SAM" id="MobiDB-lite"/>
    </source>
</evidence>
<feature type="transmembrane region" description="Helical" evidence="8">
    <location>
        <begin position="739"/>
        <end position="760"/>
    </location>
</feature>
<evidence type="ECO:0000256" key="8">
    <source>
        <dbReference type="SAM" id="Phobius"/>
    </source>
</evidence>
<evidence type="ECO:0000259" key="9">
    <source>
        <dbReference type="PROSITE" id="PS50893"/>
    </source>
</evidence>
<dbReference type="EMBL" id="CP144057">
    <property type="protein sequence ID" value="WWD19426.1"/>
    <property type="molecule type" value="Genomic_DNA"/>
</dbReference>
<dbReference type="SUPFAM" id="SSF52540">
    <property type="entry name" value="P-loop containing nucleoside triphosphate hydrolases"/>
    <property type="match status" value="2"/>
</dbReference>
<dbReference type="AlphaFoldDB" id="A0AAJ8LJ18"/>
<evidence type="ECO:0000256" key="5">
    <source>
        <dbReference type="ARBA" id="ARBA00022989"/>
    </source>
</evidence>
<reference evidence="11" key="2">
    <citation type="submission" date="2024-01" db="EMBL/GenBank/DDBJ databases">
        <title>Comparative genomics of Cryptococcus and Kwoniella reveals pathogenesis evolution and contrasting modes of karyotype evolution via chromosome fusion or intercentromeric recombination.</title>
        <authorList>
            <person name="Coelho M.A."/>
            <person name="David-Palma M."/>
            <person name="Shea T."/>
            <person name="Bowers K."/>
            <person name="McGinley-Smith S."/>
            <person name="Mohammad A.W."/>
            <person name="Gnirke A."/>
            <person name="Yurkov A.M."/>
            <person name="Nowrousian M."/>
            <person name="Sun S."/>
            <person name="Cuomo C.A."/>
            <person name="Heitman J."/>
        </authorList>
    </citation>
    <scope>NUCLEOTIDE SEQUENCE</scope>
    <source>
        <strain evidence="11">CBS 12478</strain>
    </source>
</reference>
<dbReference type="GO" id="GO:0005524">
    <property type="term" value="F:ATP binding"/>
    <property type="evidence" value="ECO:0007669"/>
    <property type="project" value="UniProtKB-KW"/>
</dbReference>
<feature type="transmembrane region" description="Helical" evidence="8">
    <location>
        <begin position="177"/>
        <end position="196"/>
    </location>
</feature>
<evidence type="ECO:0000259" key="10">
    <source>
        <dbReference type="PROSITE" id="PS50929"/>
    </source>
</evidence>
<dbReference type="SUPFAM" id="SSF90123">
    <property type="entry name" value="ABC transporter transmembrane region"/>
    <property type="match status" value="2"/>
</dbReference>
<feature type="domain" description="ABC transporter" evidence="9">
    <location>
        <begin position="899"/>
        <end position="1213"/>
    </location>
</feature>
<feature type="transmembrane region" description="Helical" evidence="8">
    <location>
        <begin position="202"/>
        <end position="223"/>
    </location>
</feature>
<proteinExistence type="predicted"/>
<evidence type="ECO:0000313" key="11">
    <source>
        <dbReference type="EMBL" id="WWD19426.1"/>
    </source>
</evidence>
<dbReference type="PROSITE" id="PS50893">
    <property type="entry name" value="ABC_TRANSPORTER_2"/>
    <property type="match status" value="2"/>
</dbReference>
<dbReference type="Gene3D" id="3.40.50.300">
    <property type="entry name" value="P-loop containing nucleotide triphosphate hydrolases"/>
    <property type="match status" value="2"/>
</dbReference>
<dbReference type="InterPro" id="IPR011527">
    <property type="entry name" value="ABC1_TM_dom"/>
</dbReference>
<feature type="transmembrane region" description="Helical" evidence="8">
    <location>
        <begin position="55"/>
        <end position="82"/>
    </location>
</feature>
<dbReference type="GO" id="GO:0016887">
    <property type="term" value="F:ATP hydrolysis activity"/>
    <property type="evidence" value="ECO:0007669"/>
    <property type="project" value="InterPro"/>
</dbReference>
<keyword evidence="12" id="KW-1185">Reference proteome</keyword>
<comment type="subcellular location">
    <subcellularLocation>
        <location evidence="1">Membrane</location>
        <topology evidence="1">Multi-pass membrane protein</topology>
    </subcellularLocation>
</comment>
<evidence type="ECO:0000313" key="12">
    <source>
        <dbReference type="Proteomes" id="UP000322225"/>
    </source>
</evidence>
<dbReference type="InterPro" id="IPR003593">
    <property type="entry name" value="AAA+_ATPase"/>
</dbReference>
<evidence type="ECO:0008006" key="13">
    <source>
        <dbReference type="Google" id="ProtNLM"/>
    </source>
</evidence>
<dbReference type="Proteomes" id="UP000322225">
    <property type="component" value="Chromosome 7"/>
</dbReference>
<dbReference type="RefSeq" id="XP_065823467.1">
    <property type="nucleotide sequence ID" value="XM_065967395.1"/>
</dbReference>
<dbReference type="PROSITE" id="PS50929">
    <property type="entry name" value="ABC_TM1F"/>
    <property type="match status" value="2"/>
</dbReference>
<evidence type="ECO:0000256" key="6">
    <source>
        <dbReference type="ARBA" id="ARBA00023136"/>
    </source>
</evidence>
<feature type="transmembrane region" description="Helical" evidence="8">
    <location>
        <begin position="780"/>
        <end position="803"/>
    </location>
</feature>
<dbReference type="CDD" id="cd18577">
    <property type="entry name" value="ABC_6TM_Pgp_ABCB1_D1_like"/>
    <property type="match status" value="1"/>
</dbReference>
<keyword evidence="6 8" id="KW-0472">Membrane</keyword>
<evidence type="ECO:0000256" key="3">
    <source>
        <dbReference type="ARBA" id="ARBA00022741"/>
    </source>
</evidence>
<feature type="transmembrane region" description="Helical" evidence="8">
    <location>
        <begin position="288"/>
        <end position="309"/>
    </location>
</feature>
<dbReference type="InterPro" id="IPR003439">
    <property type="entry name" value="ABC_transporter-like_ATP-bd"/>
</dbReference>
<dbReference type="GeneID" id="43590953"/>
<gene>
    <name evidence="11" type="ORF">CI109_103886</name>
</gene>
<dbReference type="GO" id="GO:0015421">
    <property type="term" value="F:ABC-type oligopeptide transporter activity"/>
    <property type="evidence" value="ECO:0007669"/>
    <property type="project" value="TreeGrafter"/>
</dbReference>
<feature type="compositionally biased region" description="Pro residues" evidence="7">
    <location>
        <begin position="711"/>
        <end position="720"/>
    </location>
</feature>
<dbReference type="InterPro" id="IPR017871">
    <property type="entry name" value="ABC_transporter-like_CS"/>
</dbReference>
<feature type="domain" description="ABC transmembrane type-1" evidence="10">
    <location>
        <begin position="738"/>
        <end position="1022"/>
    </location>
</feature>
<dbReference type="PROSITE" id="PS00211">
    <property type="entry name" value="ABC_TRANSPORTER_1"/>
    <property type="match status" value="2"/>
</dbReference>
<keyword evidence="3" id="KW-0547">Nucleotide-binding</keyword>